<sequence>MPKNRFTHYAVARGRNPGIYTDWTQTKQQIDGFSSARYKGFSSEAEARDWMDENSNSILQQNKNDVGVAKATTNEKGAAQSGANQSLPKAGKGQSRDSSKRQSKNETSESDRLTGNHVISKERTGNADDLSEALSELQITKPLTFKEAVATFRPGIYKGDVIKRLWSSLLQSWFERGARVYIVSPWMDKKTIGYVKNRLMTDQSSIQALYIRDPCFTDKNGKETSLAEAMRGVFSETEANRIRCLRVGTDRETDGKAYFHCKFVAGKYENHVEILVTSANFNDHHFNPLQRDSVILLSENSRDFETRYLSKLDNVTKEVSLATLLKK</sequence>
<dbReference type="OrthoDB" id="407198at2759"/>
<dbReference type="SUPFAM" id="SSF55658">
    <property type="entry name" value="L9 N-domain-like"/>
    <property type="match status" value="1"/>
</dbReference>
<keyword evidence="4" id="KW-0540">Nuclease</keyword>
<keyword evidence="7" id="KW-0378">Hydrolase</keyword>
<keyword evidence="6" id="KW-0255">Endonuclease</keyword>
<keyword evidence="8" id="KW-0460">Magnesium</keyword>
<proteinExistence type="inferred from homology"/>
<dbReference type="EMBL" id="OV696703">
    <property type="protein sequence ID" value="CAH1250222.1"/>
    <property type="molecule type" value="Genomic_DNA"/>
</dbReference>
<comment type="similarity">
    <text evidence="2">Belongs to the RNase H family.</text>
</comment>
<feature type="compositionally biased region" description="Basic and acidic residues" evidence="9">
    <location>
        <begin position="94"/>
        <end position="126"/>
    </location>
</feature>
<dbReference type="AlphaFoldDB" id="A0A8J9ZBI5"/>
<gene>
    <name evidence="11" type="primary">Hypp8818</name>
    <name evidence="11" type="ORF">BLAG_LOCUS11061</name>
</gene>
<accession>A0A8J9ZBI5</accession>
<evidence type="ECO:0000256" key="7">
    <source>
        <dbReference type="ARBA" id="ARBA00022801"/>
    </source>
</evidence>
<protein>
    <recommendedName>
        <fullName evidence="3">ribonuclease H</fullName>
        <ecNumber evidence="3">3.1.26.4</ecNumber>
    </recommendedName>
</protein>
<keyword evidence="5" id="KW-0479">Metal-binding</keyword>
<dbReference type="EC" id="3.1.26.4" evidence="3"/>
<evidence type="ECO:0000256" key="6">
    <source>
        <dbReference type="ARBA" id="ARBA00022759"/>
    </source>
</evidence>
<evidence type="ECO:0000256" key="1">
    <source>
        <dbReference type="ARBA" id="ARBA00001946"/>
    </source>
</evidence>
<evidence type="ECO:0000256" key="4">
    <source>
        <dbReference type="ARBA" id="ARBA00022722"/>
    </source>
</evidence>
<evidence type="ECO:0000256" key="8">
    <source>
        <dbReference type="ARBA" id="ARBA00022842"/>
    </source>
</evidence>
<evidence type="ECO:0000256" key="3">
    <source>
        <dbReference type="ARBA" id="ARBA00012180"/>
    </source>
</evidence>
<comment type="cofactor">
    <cofactor evidence="1">
        <name>Mg(2+)</name>
        <dbReference type="ChEBI" id="CHEBI:18420"/>
    </cofactor>
</comment>
<dbReference type="InterPro" id="IPR037056">
    <property type="entry name" value="RNase_H1_N_sf"/>
</dbReference>
<feature type="domain" description="Ribonuclease H1 N-terminal" evidence="10">
    <location>
        <begin position="9"/>
        <end position="50"/>
    </location>
</feature>
<evidence type="ECO:0000313" key="12">
    <source>
        <dbReference type="Proteomes" id="UP000838412"/>
    </source>
</evidence>
<dbReference type="InterPro" id="IPR009027">
    <property type="entry name" value="Ribosomal_bL9/RNase_H1_N"/>
</dbReference>
<dbReference type="Pfam" id="PF01693">
    <property type="entry name" value="Cauli_VI"/>
    <property type="match status" value="1"/>
</dbReference>
<evidence type="ECO:0000313" key="11">
    <source>
        <dbReference type="EMBL" id="CAH1250222.1"/>
    </source>
</evidence>
<reference evidence="11" key="1">
    <citation type="submission" date="2022-01" db="EMBL/GenBank/DDBJ databases">
        <authorList>
            <person name="Braso-Vives M."/>
        </authorList>
    </citation>
    <scope>NUCLEOTIDE SEQUENCE</scope>
</reference>
<keyword evidence="12" id="KW-1185">Reference proteome</keyword>
<dbReference type="GO" id="GO:0046872">
    <property type="term" value="F:metal ion binding"/>
    <property type="evidence" value="ECO:0007669"/>
    <property type="project" value="UniProtKB-KW"/>
</dbReference>
<dbReference type="Proteomes" id="UP000838412">
    <property type="component" value="Chromosome 18"/>
</dbReference>
<feature type="region of interest" description="Disordered" evidence="9">
    <location>
        <begin position="74"/>
        <end position="127"/>
    </location>
</feature>
<evidence type="ECO:0000256" key="9">
    <source>
        <dbReference type="SAM" id="MobiDB-lite"/>
    </source>
</evidence>
<feature type="compositionally biased region" description="Polar residues" evidence="9">
    <location>
        <begin position="74"/>
        <end position="87"/>
    </location>
</feature>
<dbReference type="InterPro" id="IPR011320">
    <property type="entry name" value="RNase_H1_N"/>
</dbReference>
<evidence type="ECO:0000259" key="10">
    <source>
        <dbReference type="Pfam" id="PF01693"/>
    </source>
</evidence>
<dbReference type="GO" id="GO:0004523">
    <property type="term" value="F:RNA-DNA hybrid ribonuclease activity"/>
    <property type="evidence" value="ECO:0007669"/>
    <property type="project" value="UniProtKB-EC"/>
</dbReference>
<dbReference type="Gene3D" id="3.40.970.10">
    <property type="entry name" value="Ribonuclease H1, N-terminal domain"/>
    <property type="match status" value="1"/>
</dbReference>
<dbReference type="FunFam" id="3.40.970.10:FF:000001">
    <property type="entry name" value="Ribonuclease H1"/>
    <property type="match status" value="1"/>
</dbReference>
<evidence type="ECO:0000256" key="2">
    <source>
        <dbReference type="ARBA" id="ARBA00005300"/>
    </source>
</evidence>
<organism evidence="11 12">
    <name type="scientific">Branchiostoma lanceolatum</name>
    <name type="common">Common lancelet</name>
    <name type="synonym">Amphioxus lanceolatum</name>
    <dbReference type="NCBI Taxonomy" id="7740"/>
    <lineage>
        <taxon>Eukaryota</taxon>
        <taxon>Metazoa</taxon>
        <taxon>Chordata</taxon>
        <taxon>Cephalochordata</taxon>
        <taxon>Leptocardii</taxon>
        <taxon>Amphioxiformes</taxon>
        <taxon>Branchiostomatidae</taxon>
        <taxon>Branchiostoma</taxon>
    </lineage>
</organism>
<evidence type="ECO:0000256" key="5">
    <source>
        <dbReference type="ARBA" id="ARBA00022723"/>
    </source>
</evidence>
<name>A0A8J9ZBI5_BRALA</name>